<keyword evidence="4" id="KW-1185">Reference proteome</keyword>
<evidence type="ECO:0000256" key="1">
    <source>
        <dbReference type="RuleBase" id="RU000411"/>
    </source>
</evidence>
<dbReference type="InterPro" id="IPR023796">
    <property type="entry name" value="Serpin_dom"/>
</dbReference>
<dbReference type="PROSITE" id="PS00284">
    <property type="entry name" value="SERPIN"/>
    <property type="match status" value="1"/>
</dbReference>
<dbReference type="Pfam" id="PF00079">
    <property type="entry name" value="Serpin"/>
    <property type="match status" value="1"/>
</dbReference>
<comment type="similarity">
    <text evidence="1">Belongs to the serpin family.</text>
</comment>
<dbReference type="AlphaFoldDB" id="A0AB94IRV3"/>
<dbReference type="Proteomes" id="UP000018877">
    <property type="component" value="Unassembled WGS sequence"/>
</dbReference>
<dbReference type="InterPro" id="IPR042178">
    <property type="entry name" value="Serpin_sf_1"/>
</dbReference>
<dbReference type="InterPro" id="IPR000215">
    <property type="entry name" value="Serpin_fam"/>
</dbReference>
<dbReference type="CDD" id="cd19588">
    <property type="entry name" value="serpin_miropin-like"/>
    <property type="match status" value="1"/>
</dbReference>
<dbReference type="InterPro" id="IPR036186">
    <property type="entry name" value="Serpin_sf"/>
</dbReference>
<accession>A0AB94IRV3</accession>
<dbReference type="InterPro" id="IPR023795">
    <property type="entry name" value="Serpin_CS"/>
</dbReference>
<dbReference type="GO" id="GO:0005615">
    <property type="term" value="C:extracellular space"/>
    <property type="evidence" value="ECO:0007669"/>
    <property type="project" value="InterPro"/>
</dbReference>
<dbReference type="EMBL" id="ALAN01000039">
    <property type="protein sequence ID" value="ETI69821.1"/>
    <property type="molecule type" value="Genomic_DNA"/>
</dbReference>
<dbReference type="PROSITE" id="PS51257">
    <property type="entry name" value="PROKAR_LIPOPROTEIN"/>
    <property type="match status" value="1"/>
</dbReference>
<evidence type="ECO:0000313" key="4">
    <source>
        <dbReference type="Proteomes" id="UP000018877"/>
    </source>
</evidence>
<reference evidence="3 4" key="1">
    <citation type="journal article" date="2014" name="Environ. Microbiol.">
        <title>The nitrate-ammonifying and nosZ-carrying bacterium Bacillus vireti is a potent source and sink for nitric and nitrous oxide under high nitrate conditions.</title>
        <authorList>
            <person name="Mania D."/>
            <person name="Heylen K."/>
            <person name="van Spanning R.J."/>
            <person name="Frostegard A."/>
        </authorList>
    </citation>
    <scope>NUCLEOTIDE SEQUENCE [LARGE SCALE GENOMIC DNA]</scope>
    <source>
        <strain evidence="3 4">LMG 21834</strain>
    </source>
</reference>
<dbReference type="GO" id="GO:0004867">
    <property type="term" value="F:serine-type endopeptidase inhibitor activity"/>
    <property type="evidence" value="ECO:0007669"/>
    <property type="project" value="InterPro"/>
</dbReference>
<organism evidence="3 4">
    <name type="scientific">Neobacillus vireti LMG 21834</name>
    <dbReference type="NCBI Taxonomy" id="1131730"/>
    <lineage>
        <taxon>Bacteria</taxon>
        <taxon>Bacillati</taxon>
        <taxon>Bacillota</taxon>
        <taxon>Bacilli</taxon>
        <taxon>Bacillales</taxon>
        <taxon>Bacillaceae</taxon>
        <taxon>Neobacillus</taxon>
    </lineage>
</organism>
<dbReference type="SMART" id="SM00093">
    <property type="entry name" value="SERPIN"/>
    <property type="match status" value="1"/>
</dbReference>
<evidence type="ECO:0000259" key="2">
    <source>
        <dbReference type="SMART" id="SM00093"/>
    </source>
</evidence>
<proteinExistence type="inferred from homology"/>
<feature type="domain" description="Serpin" evidence="2">
    <location>
        <begin position="54"/>
        <end position="412"/>
    </location>
</feature>
<dbReference type="PANTHER" id="PTHR11461">
    <property type="entry name" value="SERINE PROTEASE INHIBITOR, SERPIN"/>
    <property type="match status" value="1"/>
</dbReference>
<sequence length="416" mass="46938">MKKLLALFILMSFFLLITGCGTGNKSLGLDISSDVDFGKDDYKNIILFNNKLGMDLLSEVEADGNGNTFISPMSLFMALSMIYNGADGGTKTEIAKVLQNEGMNVTELNKANASTLSKLHSNAKKVQLNVANSIWLNEKYHFQTDFSQNNKDYFNANLQEIDIADSQSSKMINDWVKKSTNDKIEKIVDAPLDSDLVAILINAIYFKGNWKYEFDKKHTEKRTFYLDDGTTKDVPFMFLNEKLAYMGNEDFQAVSLPYGDGEMSMKVFLPRENSSLGKFRKMLTNDNWEKWNSEFYETKGTVRLPKFQLDYEVLLNEPLKRLGMTTAFSESANFTKMIKESDPLMISKVKQKTYIDVFEEGTEAAGATSVEMTKSSAPVDGPFEMEVNRPFFFAITDDETGLVLFMGSISNPQQGK</sequence>
<dbReference type="SUPFAM" id="SSF56574">
    <property type="entry name" value="Serpins"/>
    <property type="match status" value="1"/>
</dbReference>
<comment type="caution">
    <text evidence="3">The sequence shown here is derived from an EMBL/GenBank/DDBJ whole genome shotgun (WGS) entry which is preliminary data.</text>
</comment>
<evidence type="ECO:0000313" key="3">
    <source>
        <dbReference type="EMBL" id="ETI69821.1"/>
    </source>
</evidence>
<dbReference type="RefSeq" id="WP_024027388.1">
    <property type="nucleotide sequence ID" value="NZ_ALAN01000039.1"/>
</dbReference>
<gene>
    <name evidence="3" type="ORF">BAVI_05869</name>
</gene>
<protein>
    <submittedName>
        <fullName evidence="3">Proteinase inhibitor I4 serpin</fullName>
    </submittedName>
</protein>
<name>A0AB94IRV3_9BACI</name>
<dbReference type="InterPro" id="IPR042185">
    <property type="entry name" value="Serpin_sf_2"/>
</dbReference>
<dbReference type="Gene3D" id="3.30.497.10">
    <property type="entry name" value="Antithrombin, subunit I, domain 2"/>
    <property type="match status" value="1"/>
</dbReference>
<dbReference type="Gene3D" id="2.30.39.10">
    <property type="entry name" value="Alpha-1-antitrypsin, domain 1"/>
    <property type="match status" value="1"/>
</dbReference>
<dbReference type="PANTHER" id="PTHR11461:SF211">
    <property type="entry name" value="GH10112P-RELATED"/>
    <property type="match status" value="1"/>
</dbReference>